<keyword evidence="6 9" id="KW-0472">Membrane</keyword>
<dbReference type="PANTHER" id="PTHR14009">
    <property type="entry name" value="LEUCINE ZIPPER-EF-HAND CONTAINING TRANSMEMBRANE PROTEIN"/>
    <property type="match status" value="1"/>
</dbReference>
<dbReference type="GO" id="GO:0030003">
    <property type="term" value="P:intracellular monoatomic cation homeostasis"/>
    <property type="evidence" value="ECO:0007669"/>
    <property type="project" value="TreeGrafter"/>
</dbReference>
<dbReference type="WBParaSite" id="MhA1_Contig1809.frz3.gene7">
    <property type="protein sequence ID" value="MhA1_Contig1809.frz3.gene7"/>
    <property type="gene ID" value="MhA1_Contig1809.frz3.gene7"/>
</dbReference>
<dbReference type="AlphaFoldDB" id="A0A1I8BBA8"/>
<dbReference type="InterPro" id="IPR044202">
    <property type="entry name" value="LETM1/MDM38-like"/>
</dbReference>
<feature type="domain" description="Letm1 RBD" evidence="10">
    <location>
        <begin position="191"/>
        <end position="419"/>
    </location>
</feature>
<accession>A0A1I8BBA8</accession>
<evidence type="ECO:0000256" key="2">
    <source>
        <dbReference type="ARBA" id="ARBA00022692"/>
    </source>
</evidence>
<proteinExistence type="predicted"/>
<evidence type="ECO:0000256" key="7">
    <source>
        <dbReference type="PROSITE-ProRule" id="PRU01094"/>
    </source>
</evidence>
<comment type="subcellular location">
    <subcellularLocation>
        <location evidence="1">Mitochondrion inner membrane</location>
        <topology evidence="1">Single-pass membrane protein</topology>
    </subcellularLocation>
</comment>
<evidence type="ECO:0000256" key="1">
    <source>
        <dbReference type="ARBA" id="ARBA00004434"/>
    </source>
</evidence>
<evidence type="ECO:0000259" key="10">
    <source>
        <dbReference type="PROSITE" id="PS51758"/>
    </source>
</evidence>
<keyword evidence="2 9" id="KW-0812">Transmembrane</keyword>
<dbReference type="Pfam" id="PF07766">
    <property type="entry name" value="LETM1_RBD"/>
    <property type="match status" value="1"/>
</dbReference>
<feature type="transmembrane region" description="Helical" evidence="9">
    <location>
        <begin position="148"/>
        <end position="168"/>
    </location>
</feature>
<dbReference type="InterPro" id="IPR033122">
    <property type="entry name" value="LETM1-like_RBD"/>
</dbReference>
<name>A0A1I8BBA8_MELHA</name>
<dbReference type="GO" id="GO:0005743">
    <property type="term" value="C:mitochondrial inner membrane"/>
    <property type="evidence" value="ECO:0007669"/>
    <property type="project" value="UniProtKB-SubCell"/>
</dbReference>
<protein>
    <submittedName>
        <fullName evidence="12">Letm1 RBD domain-containing protein</fullName>
    </submittedName>
</protein>
<evidence type="ECO:0000256" key="8">
    <source>
        <dbReference type="SAM" id="MobiDB-lite"/>
    </source>
</evidence>
<evidence type="ECO:0000313" key="11">
    <source>
        <dbReference type="Proteomes" id="UP000095281"/>
    </source>
</evidence>
<reference evidence="12" key="1">
    <citation type="submission" date="2016-11" db="UniProtKB">
        <authorList>
            <consortium name="WormBaseParasite"/>
        </authorList>
    </citation>
    <scope>IDENTIFICATION</scope>
</reference>
<dbReference type="Proteomes" id="UP000095281">
    <property type="component" value="Unplaced"/>
</dbReference>
<keyword evidence="5 7" id="KW-0496">Mitochondrion</keyword>
<evidence type="ECO:0000256" key="9">
    <source>
        <dbReference type="SAM" id="Phobius"/>
    </source>
</evidence>
<keyword evidence="4 9" id="KW-1133">Transmembrane helix</keyword>
<feature type="region of interest" description="Disordered" evidence="8">
    <location>
        <begin position="458"/>
        <end position="536"/>
    </location>
</feature>
<evidence type="ECO:0000313" key="12">
    <source>
        <dbReference type="WBParaSite" id="MhA1_Contig1809.frz3.gene7"/>
    </source>
</evidence>
<dbReference type="PANTHER" id="PTHR14009:SF1">
    <property type="entry name" value="MITOCHONDRIAL PROTON_CALCIUM EXCHANGER PROTEIN"/>
    <property type="match status" value="1"/>
</dbReference>
<keyword evidence="3" id="KW-0999">Mitochondrion inner membrane</keyword>
<evidence type="ECO:0000256" key="4">
    <source>
        <dbReference type="ARBA" id="ARBA00022989"/>
    </source>
</evidence>
<keyword evidence="11" id="KW-1185">Reference proteome</keyword>
<dbReference type="PROSITE" id="PS51758">
    <property type="entry name" value="LETM1_RBD"/>
    <property type="match status" value="1"/>
</dbReference>
<evidence type="ECO:0000256" key="5">
    <source>
        <dbReference type="ARBA" id="ARBA00023128"/>
    </source>
</evidence>
<evidence type="ECO:0000256" key="3">
    <source>
        <dbReference type="ARBA" id="ARBA00022792"/>
    </source>
</evidence>
<sequence>MLRLQCRYLARGVRISLLRNEFVFPRLNLYGPLTLRFSSTNTKGFDDIQRTVKRLREEVEIQQLDEHKQLVRKPLHVRTGRWIVDHAKNPKKLGHKIAEFVRHTYHGLRLFCLEAWISLKYIIKLRRQSLTRRERNQLFTTLADTLRLGPFMVFIIVPFMDFLIPFYIKFFPQMLPSTFHGFVKENESNMRQFKVKLKAAKFLRDTLDELSEIKEKKIEETGDEKKAYEFSQFLKKVREQEDGYVTNSDLFKFIKLFEDELTLDNLNDSQLQALCRLLGIARIGTKEILRFRLQMKLKELQADDRLIAAEGGAEMLSIKELQAANKARGMRAFGLTEKKLQDQLKQWLELSLDDKVPPSLLLLSRAMFFPEELNFTERLRSIIASLPEEIGEHTTLKLKELEGITDPKTKIEVLRSIELSLKEEKLEEIQRAKEAEAAFELKEQQKKAEAEIELEAKQQKQLESKEGEVSNERSIEEMNKRNEFEIEDEKKNLKDFSSIDKKEEEQNINDVIDKEIKMTSIPEAKESKNESKSVSL</sequence>
<evidence type="ECO:0000256" key="6">
    <source>
        <dbReference type="ARBA" id="ARBA00023136"/>
    </source>
</evidence>
<dbReference type="OMA" id="LQHYWDG"/>
<organism evidence="11 12">
    <name type="scientific">Meloidogyne hapla</name>
    <name type="common">Root-knot nematode worm</name>
    <dbReference type="NCBI Taxonomy" id="6305"/>
    <lineage>
        <taxon>Eukaryota</taxon>
        <taxon>Metazoa</taxon>
        <taxon>Ecdysozoa</taxon>
        <taxon>Nematoda</taxon>
        <taxon>Chromadorea</taxon>
        <taxon>Rhabditida</taxon>
        <taxon>Tylenchina</taxon>
        <taxon>Tylenchomorpha</taxon>
        <taxon>Tylenchoidea</taxon>
        <taxon>Meloidogynidae</taxon>
        <taxon>Meloidogyninae</taxon>
        <taxon>Meloidogyne</taxon>
    </lineage>
</organism>
<dbReference type="GO" id="GO:0043022">
    <property type="term" value="F:ribosome binding"/>
    <property type="evidence" value="ECO:0007669"/>
    <property type="project" value="InterPro"/>
</dbReference>